<reference evidence="1" key="1">
    <citation type="submission" date="2023-03" db="EMBL/GenBank/DDBJ databases">
        <title>Massive genome expansion in bonnet fungi (Mycena s.s.) driven by repeated elements and novel gene families across ecological guilds.</title>
        <authorList>
            <consortium name="Lawrence Berkeley National Laboratory"/>
            <person name="Harder C.B."/>
            <person name="Miyauchi S."/>
            <person name="Viragh M."/>
            <person name="Kuo A."/>
            <person name="Thoen E."/>
            <person name="Andreopoulos B."/>
            <person name="Lu D."/>
            <person name="Skrede I."/>
            <person name="Drula E."/>
            <person name="Henrissat B."/>
            <person name="Morin E."/>
            <person name="Kohler A."/>
            <person name="Barry K."/>
            <person name="LaButti K."/>
            <person name="Morin E."/>
            <person name="Salamov A."/>
            <person name="Lipzen A."/>
            <person name="Mereny Z."/>
            <person name="Hegedus B."/>
            <person name="Baldrian P."/>
            <person name="Stursova M."/>
            <person name="Weitz H."/>
            <person name="Taylor A."/>
            <person name="Grigoriev I.V."/>
            <person name="Nagy L.G."/>
            <person name="Martin F."/>
            <person name="Kauserud H."/>
        </authorList>
    </citation>
    <scope>NUCLEOTIDE SEQUENCE</scope>
    <source>
        <strain evidence="1">CBHHK002</strain>
    </source>
</reference>
<evidence type="ECO:0000313" key="1">
    <source>
        <dbReference type="EMBL" id="KAJ7348647.1"/>
    </source>
</evidence>
<dbReference type="Proteomes" id="UP001218218">
    <property type="component" value="Unassembled WGS sequence"/>
</dbReference>
<organism evidence="1 2">
    <name type="scientific">Mycena albidolilacea</name>
    <dbReference type="NCBI Taxonomy" id="1033008"/>
    <lineage>
        <taxon>Eukaryota</taxon>
        <taxon>Fungi</taxon>
        <taxon>Dikarya</taxon>
        <taxon>Basidiomycota</taxon>
        <taxon>Agaricomycotina</taxon>
        <taxon>Agaricomycetes</taxon>
        <taxon>Agaricomycetidae</taxon>
        <taxon>Agaricales</taxon>
        <taxon>Marasmiineae</taxon>
        <taxon>Mycenaceae</taxon>
        <taxon>Mycena</taxon>
    </lineage>
</organism>
<dbReference type="EMBL" id="JARIHO010000017">
    <property type="protein sequence ID" value="KAJ7348647.1"/>
    <property type="molecule type" value="Genomic_DNA"/>
</dbReference>
<comment type="caution">
    <text evidence="1">The sequence shown here is derived from an EMBL/GenBank/DDBJ whole genome shotgun (WGS) entry which is preliminary data.</text>
</comment>
<accession>A0AAD7A390</accession>
<dbReference type="AlphaFoldDB" id="A0AAD7A390"/>
<keyword evidence="2" id="KW-1185">Reference proteome</keyword>
<sequence>LLRQFAPRRHAHQIIQVEQLQIMPVPQLNDNDHLAPAFAGSPFTTTQFNLGNGMNIMKRDAYDDFGSLRAVTVLGNYDPAVSSWFLYWPEEEGDRFALCCPPGTTLLIPASTVRYAFSEIRQGETRYLFQQYFNAALGRWVEHGGMSDADFEAGLSADRAPRNLDRFQSRLALLSRVGELFV</sequence>
<name>A0AAD7A390_9AGAR</name>
<evidence type="ECO:0000313" key="2">
    <source>
        <dbReference type="Proteomes" id="UP001218218"/>
    </source>
</evidence>
<protein>
    <submittedName>
        <fullName evidence="1">Uncharacterized protein</fullName>
    </submittedName>
</protein>
<proteinExistence type="predicted"/>
<gene>
    <name evidence="1" type="ORF">DFH08DRAFT_698190</name>
</gene>
<feature type="non-terminal residue" evidence="1">
    <location>
        <position position="1"/>
    </location>
</feature>